<dbReference type="InterPro" id="IPR018076">
    <property type="entry name" value="T2SS_GspF_dom"/>
</dbReference>
<evidence type="ECO:0000256" key="7">
    <source>
        <dbReference type="ARBA" id="ARBA00023136"/>
    </source>
</evidence>
<evidence type="ECO:0000256" key="4">
    <source>
        <dbReference type="ARBA" id="ARBA00022519"/>
    </source>
</evidence>
<dbReference type="Pfam" id="PF00482">
    <property type="entry name" value="T2SSF"/>
    <property type="match status" value="2"/>
</dbReference>
<dbReference type="InterPro" id="IPR003004">
    <property type="entry name" value="GspF/PilC"/>
</dbReference>
<accession>A0A2M8LHY8</accession>
<gene>
    <name evidence="10" type="ORF">COV05_01415</name>
</gene>
<feature type="domain" description="Type II secretion system protein GspF" evidence="9">
    <location>
        <begin position="227"/>
        <end position="350"/>
    </location>
</feature>
<dbReference type="InterPro" id="IPR042094">
    <property type="entry name" value="T2SS_GspF_sf"/>
</dbReference>
<dbReference type="Gene3D" id="1.20.81.30">
    <property type="entry name" value="Type II secretion system (T2SS), domain F"/>
    <property type="match status" value="2"/>
</dbReference>
<keyword evidence="4" id="KW-0997">Cell inner membrane</keyword>
<name>A0A2M8LHY8_9BACT</name>
<evidence type="ECO:0000256" key="8">
    <source>
        <dbReference type="SAM" id="Phobius"/>
    </source>
</evidence>
<feature type="domain" description="Type II secretion system protein GspF" evidence="9">
    <location>
        <begin position="25"/>
        <end position="147"/>
    </location>
</feature>
<dbReference type="PRINTS" id="PR00812">
    <property type="entry name" value="BCTERIALGSPF"/>
</dbReference>
<keyword evidence="5 8" id="KW-0812">Transmembrane</keyword>
<organism evidence="10 11">
    <name type="scientific">Candidatus Uhrbacteria bacterium CG10_big_fil_rev_8_21_14_0_10_48_16</name>
    <dbReference type="NCBI Taxonomy" id="1975038"/>
    <lineage>
        <taxon>Bacteria</taxon>
        <taxon>Candidatus Uhriibacteriota</taxon>
    </lineage>
</organism>
<protein>
    <recommendedName>
        <fullName evidence="9">Type II secretion system protein GspF domain-containing protein</fullName>
    </recommendedName>
</protein>
<comment type="similarity">
    <text evidence="2">Belongs to the GSP F family.</text>
</comment>
<feature type="transmembrane region" description="Helical" evidence="8">
    <location>
        <begin position="331"/>
        <end position="352"/>
    </location>
</feature>
<comment type="caution">
    <text evidence="10">The sequence shown here is derived from an EMBL/GenBank/DDBJ whole genome shotgun (WGS) entry which is preliminary data.</text>
</comment>
<proteinExistence type="inferred from homology"/>
<evidence type="ECO:0000256" key="5">
    <source>
        <dbReference type="ARBA" id="ARBA00022692"/>
    </source>
</evidence>
<evidence type="ECO:0000313" key="10">
    <source>
        <dbReference type="EMBL" id="PJE77058.1"/>
    </source>
</evidence>
<keyword evidence="7 8" id="KW-0472">Membrane</keyword>
<dbReference type="Proteomes" id="UP000231436">
    <property type="component" value="Unassembled WGS sequence"/>
</dbReference>
<feature type="transmembrane region" description="Helical" evidence="8">
    <location>
        <begin position="124"/>
        <end position="146"/>
    </location>
</feature>
<evidence type="ECO:0000313" key="11">
    <source>
        <dbReference type="Proteomes" id="UP000231436"/>
    </source>
</evidence>
<evidence type="ECO:0000256" key="1">
    <source>
        <dbReference type="ARBA" id="ARBA00004429"/>
    </source>
</evidence>
<sequence length="358" mass="39005">MRENALKAIWLRLNVQLSRKDKLIFAKYLSVLLGAGLAIDESVDVLNKQAKGSLKRILDHLSMTVKHGETLAVGLSAFPHVFSPLFINLVASGESSGNLQGNLLNVVGQMEKEYELNSKIRGALMYPMIIVIVAFLIAAGIFVFVLPNVIDMFESLDVELPLATKILIAVATFVSAHGILTVAGIIGFLLLIGTVRKISFFDPALHGMILLVPIIGGIAKKVNLARFTRSLGTMVQSGIPIDEAVIITQNVLDNVYYKHIFDKLTEAIKLGNDLSSVLEMHPRLIPSMATHVIYVGEQAGSLGDMLIYLAKFYEQEVSDVTDNLSQLLEPFLLIFIGVMVGGLALAVMTPIYEVIGSF</sequence>
<evidence type="ECO:0000256" key="3">
    <source>
        <dbReference type="ARBA" id="ARBA00022475"/>
    </source>
</evidence>
<dbReference type="PANTHER" id="PTHR30012:SF0">
    <property type="entry name" value="TYPE II SECRETION SYSTEM PROTEIN F-RELATED"/>
    <property type="match status" value="1"/>
</dbReference>
<feature type="transmembrane region" description="Helical" evidence="8">
    <location>
        <begin position="166"/>
        <end position="193"/>
    </location>
</feature>
<evidence type="ECO:0000259" key="9">
    <source>
        <dbReference type="Pfam" id="PF00482"/>
    </source>
</evidence>
<reference evidence="11" key="1">
    <citation type="submission" date="2017-09" db="EMBL/GenBank/DDBJ databases">
        <title>Depth-based differentiation of microbial function through sediment-hosted aquifers and enrichment of novel symbionts in the deep terrestrial subsurface.</title>
        <authorList>
            <person name="Probst A.J."/>
            <person name="Ladd B."/>
            <person name="Jarett J.K."/>
            <person name="Geller-Mcgrath D.E."/>
            <person name="Sieber C.M.K."/>
            <person name="Emerson J.B."/>
            <person name="Anantharaman K."/>
            <person name="Thomas B.C."/>
            <person name="Malmstrom R."/>
            <person name="Stieglmeier M."/>
            <person name="Klingl A."/>
            <person name="Woyke T."/>
            <person name="Ryan C.M."/>
            <person name="Banfield J.F."/>
        </authorList>
    </citation>
    <scope>NUCLEOTIDE SEQUENCE [LARGE SCALE GENOMIC DNA]</scope>
</reference>
<dbReference type="AlphaFoldDB" id="A0A2M8LHY8"/>
<dbReference type="GO" id="GO:0005886">
    <property type="term" value="C:plasma membrane"/>
    <property type="evidence" value="ECO:0007669"/>
    <property type="project" value="UniProtKB-SubCell"/>
</dbReference>
<feature type="transmembrane region" description="Helical" evidence="8">
    <location>
        <begin position="200"/>
        <end position="219"/>
    </location>
</feature>
<dbReference type="PANTHER" id="PTHR30012">
    <property type="entry name" value="GENERAL SECRETION PATHWAY PROTEIN"/>
    <property type="match status" value="1"/>
</dbReference>
<keyword evidence="3" id="KW-1003">Cell membrane</keyword>
<keyword evidence="6 8" id="KW-1133">Transmembrane helix</keyword>
<dbReference type="FunFam" id="1.20.81.30:FF:000001">
    <property type="entry name" value="Type II secretion system protein F"/>
    <property type="match status" value="1"/>
</dbReference>
<dbReference type="EMBL" id="PFEU01000007">
    <property type="protein sequence ID" value="PJE77058.1"/>
    <property type="molecule type" value="Genomic_DNA"/>
</dbReference>
<evidence type="ECO:0000256" key="6">
    <source>
        <dbReference type="ARBA" id="ARBA00022989"/>
    </source>
</evidence>
<evidence type="ECO:0000256" key="2">
    <source>
        <dbReference type="ARBA" id="ARBA00005745"/>
    </source>
</evidence>
<comment type="subcellular location">
    <subcellularLocation>
        <location evidence="1">Cell inner membrane</location>
        <topology evidence="1">Multi-pass membrane protein</topology>
    </subcellularLocation>
</comment>